<dbReference type="FunCoup" id="D6WT03">
    <property type="interactions" value="25"/>
</dbReference>
<evidence type="ECO:0000256" key="6">
    <source>
        <dbReference type="ARBA" id="ARBA00022989"/>
    </source>
</evidence>
<evidence type="ECO:0000256" key="9">
    <source>
        <dbReference type="PROSITE-ProRule" id="PRU00282"/>
    </source>
</evidence>
<dbReference type="GO" id="GO:0005292">
    <property type="term" value="F:high-affinity lysine transmembrane transporter activity"/>
    <property type="evidence" value="ECO:0000318"/>
    <property type="project" value="GO_Central"/>
</dbReference>
<dbReference type="SUPFAM" id="SSF103506">
    <property type="entry name" value="Mitochondrial carrier"/>
    <property type="match status" value="1"/>
</dbReference>
<evidence type="ECO:0000256" key="8">
    <source>
        <dbReference type="ARBA" id="ARBA00023136"/>
    </source>
</evidence>
<evidence type="ECO:0000256" key="2">
    <source>
        <dbReference type="ARBA" id="ARBA00006375"/>
    </source>
</evidence>
<evidence type="ECO:0000313" key="11">
    <source>
        <dbReference type="EMBL" id="EFA06681.1"/>
    </source>
</evidence>
<dbReference type="PRINTS" id="PR00926">
    <property type="entry name" value="MITOCARRIER"/>
</dbReference>
<reference evidence="11 12" key="1">
    <citation type="journal article" date="2008" name="Nature">
        <title>The genome of the model beetle and pest Tribolium castaneum.</title>
        <authorList>
            <consortium name="Tribolium Genome Sequencing Consortium"/>
            <person name="Richards S."/>
            <person name="Gibbs R.A."/>
            <person name="Weinstock G.M."/>
            <person name="Brown S.J."/>
            <person name="Denell R."/>
            <person name="Beeman R.W."/>
            <person name="Gibbs R."/>
            <person name="Beeman R.W."/>
            <person name="Brown S.J."/>
            <person name="Bucher G."/>
            <person name="Friedrich M."/>
            <person name="Grimmelikhuijzen C.J."/>
            <person name="Klingler M."/>
            <person name="Lorenzen M."/>
            <person name="Richards S."/>
            <person name="Roth S."/>
            <person name="Schroder R."/>
            <person name="Tautz D."/>
            <person name="Zdobnov E.M."/>
            <person name="Muzny D."/>
            <person name="Gibbs R.A."/>
            <person name="Weinstock G.M."/>
            <person name="Attaway T."/>
            <person name="Bell S."/>
            <person name="Buhay C.J."/>
            <person name="Chandrabose M.N."/>
            <person name="Chavez D."/>
            <person name="Clerk-Blankenburg K.P."/>
            <person name="Cree A."/>
            <person name="Dao M."/>
            <person name="Davis C."/>
            <person name="Chacko J."/>
            <person name="Dinh H."/>
            <person name="Dugan-Rocha S."/>
            <person name="Fowler G."/>
            <person name="Garner T.T."/>
            <person name="Garnes J."/>
            <person name="Gnirke A."/>
            <person name="Hawes A."/>
            <person name="Hernandez J."/>
            <person name="Hines S."/>
            <person name="Holder M."/>
            <person name="Hume J."/>
            <person name="Jhangiani S.N."/>
            <person name="Joshi V."/>
            <person name="Khan Z.M."/>
            <person name="Jackson L."/>
            <person name="Kovar C."/>
            <person name="Kowis A."/>
            <person name="Lee S."/>
            <person name="Lewis L.R."/>
            <person name="Margolis J."/>
            <person name="Morgan M."/>
            <person name="Nazareth L.V."/>
            <person name="Nguyen N."/>
            <person name="Okwuonu G."/>
            <person name="Parker D."/>
            <person name="Richards S."/>
            <person name="Ruiz S.J."/>
            <person name="Santibanez J."/>
            <person name="Savard J."/>
            <person name="Scherer S.E."/>
            <person name="Schneider B."/>
            <person name="Sodergren E."/>
            <person name="Tautz D."/>
            <person name="Vattahil S."/>
            <person name="Villasana D."/>
            <person name="White C.S."/>
            <person name="Wright R."/>
            <person name="Park Y."/>
            <person name="Beeman R.W."/>
            <person name="Lord J."/>
            <person name="Oppert B."/>
            <person name="Lorenzen M."/>
            <person name="Brown S."/>
            <person name="Wang L."/>
            <person name="Savard J."/>
            <person name="Tautz D."/>
            <person name="Richards S."/>
            <person name="Weinstock G."/>
            <person name="Gibbs R.A."/>
            <person name="Liu Y."/>
            <person name="Worley K."/>
            <person name="Weinstock G."/>
            <person name="Elsik C.G."/>
            <person name="Reese J.T."/>
            <person name="Elhaik E."/>
            <person name="Landan G."/>
            <person name="Graur D."/>
            <person name="Arensburger P."/>
            <person name="Atkinson P."/>
            <person name="Beeman R.W."/>
            <person name="Beidler J."/>
            <person name="Brown S.J."/>
            <person name="Demuth J.P."/>
            <person name="Drury D.W."/>
            <person name="Du Y.Z."/>
            <person name="Fujiwara H."/>
            <person name="Lorenzen M."/>
            <person name="Maselli V."/>
            <person name="Osanai M."/>
            <person name="Park Y."/>
            <person name="Robertson H.M."/>
            <person name="Tu Z."/>
            <person name="Wang J.J."/>
            <person name="Wang S."/>
            <person name="Richards S."/>
            <person name="Song H."/>
            <person name="Zhang L."/>
            <person name="Sodergren E."/>
            <person name="Werner D."/>
            <person name="Stanke M."/>
            <person name="Morgenstern B."/>
            <person name="Solovyev V."/>
            <person name="Kosarev P."/>
            <person name="Brown G."/>
            <person name="Chen H.C."/>
            <person name="Ermolaeva O."/>
            <person name="Hlavina W."/>
            <person name="Kapustin Y."/>
            <person name="Kiryutin B."/>
            <person name="Kitts P."/>
            <person name="Maglott D."/>
            <person name="Pruitt K."/>
            <person name="Sapojnikov V."/>
            <person name="Souvorov A."/>
            <person name="Mackey A.J."/>
            <person name="Waterhouse R.M."/>
            <person name="Wyder S."/>
            <person name="Zdobnov E.M."/>
            <person name="Zdobnov E.M."/>
            <person name="Wyder S."/>
            <person name="Kriventseva E.V."/>
            <person name="Kadowaki T."/>
            <person name="Bork P."/>
            <person name="Aranda M."/>
            <person name="Bao R."/>
            <person name="Beermann A."/>
            <person name="Berns N."/>
            <person name="Bolognesi R."/>
            <person name="Bonneton F."/>
            <person name="Bopp D."/>
            <person name="Brown S.J."/>
            <person name="Bucher G."/>
            <person name="Butts T."/>
            <person name="Chaumot A."/>
            <person name="Denell R.E."/>
            <person name="Ferrier D.E."/>
            <person name="Friedrich M."/>
            <person name="Gordon C.M."/>
            <person name="Jindra M."/>
            <person name="Klingler M."/>
            <person name="Lan Q."/>
            <person name="Lattorff H.M."/>
            <person name="Laudet V."/>
            <person name="von Levetsow C."/>
            <person name="Liu Z."/>
            <person name="Lutz R."/>
            <person name="Lynch J.A."/>
            <person name="da Fonseca R.N."/>
            <person name="Posnien N."/>
            <person name="Reuter R."/>
            <person name="Roth S."/>
            <person name="Savard J."/>
            <person name="Schinko J.B."/>
            <person name="Schmitt C."/>
            <person name="Schoppmeier M."/>
            <person name="Schroder R."/>
            <person name="Shippy T.D."/>
            <person name="Simonnet F."/>
            <person name="Marques-Souza H."/>
            <person name="Tautz D."/>
            <person name="Tomoyasu Y."/>
            <person name="Trauner J."/>
            <person name="Van der Zee M."/>
            <person name="Vervoort M."/>
            <person name="Wittkopp N."/>
            <person name="Wimmer E.A."/>
            <person name="Yang X."/>
            <person name="Jones A.K."/>
            <person name="Sattelle D.B."/>
            <person name="Ebert P.R."/>
            <person name="Nelson D."/>
            <person name="Scott J.G."/>
            <person name="Beeman R.W."/>
            <person name="Muthukrishnan S."/>
            <person name="Kramer K.J."/>
            <person name="Arakane Y."/>
            <person name="Beeman R.W."/>
            <person name="Zhu Q."/>
            <person name="Hogenkamp D."/>
            <person name="Dixit R."/>
            <person name="Oppert B."/>
            <person name="Jiang H."/>
            <person name="Zou Z."/>
            <person name="Marshall J."/>
            <person name="Elpidina E."/>
            <person name="Vinokurov K."/>
            <person name="Oppert C."/>
            <person name="Zou Z."/>
            <person name="Evans J."/>
            <person name="Lu Z."/>
            <person name="Zhao P."/>
            <person name="Sumathipala N."/>
            <person name="Altincicek B."/>
            <person name="Vilcinskas A."/>
            <person name="Williams M."/>
            <person name="Hultmark D."/>
            <person name="Hetru C."/>
            <person name="Jiang H."/>
            <person name="Grimmelikhuijzen C.J."/>
            <person name="Hauser F."/>
            <person name="Cazzamali G."/>
            <person name="Williamson M."/>
            <person name="Park Y."/>
            <person name="Li B."/>
            <person name="Tanaka Y."/>
            <person name="Predel R."/>
            <person name="Neupert S."/>
            <person name="Schachtner J."/>
            <person name="Verleyen P."/>
            <person name="Raible F."/>
            <person name="Bork P."/>
            <person name="Friedrich M."/>
            <person name="Walden K.K."/>
            <person name="Robertson H.M."/>
            <person name="Angeli S."/>
            <person name="Foret S."/>
            <person name="Bucher G."/>
            <person name="Schuetz S."/>
            <person name="Maleszka R."/>
            <person name="Wimmer E.A."/>
            <person name="Beeman R.W."/>
            <person name="Lorenzen M."/>
            <person name="Tomoyasu Y."/>
            <person name="Miller S.C."/>
            <person name="Grossmann D."/>
            <person name="Bucher G."/>
        </authorList>
    </citation>
    <scope>NUCLEOTIDE SEQUENCE [LARGE SCALE GENOMIC DNA]</scope>
    <source>
        <strain evidence="11 12">Georgia GA2</strain>
    </source>
</reference>
<keyword evidence="3 10" id="KW-0813">Transport</keyword>
<comment type="subcellular location">
    <subcellularLocation>
        <location evidence="1">Mitochondrion membrane</location>
        <topology evidence="1">Multi-pass membrane protein</topology>
    </subcellularLocation>
</comment>
<dbReference type="PANTHER" id="PTHR45624:SF1">
    <property type="entry name" value="SD08189P"/>
    <property type="match status" value="1"/>
</dbReference>
<feature type="repeat" description="Solcar" evidence="9">
    <location>
        <begin position="4"/>
        <end position="85"/>
    </location>
</feature>
<accession>D6WT03</accession>
<dbReference type="InterPro" id="IPR050567">
    <property type="entry name" value="Mitochondrial_Carrier"/>
</dbReference>
<comment type="similarity">
    <text evidence="2 10">Belongs to the mitochondrial carrier (TC 2.A.29) family.</text>
</comment>
<dbReference type="Gene3D" id="1.50.40.10">
    <property type="entry name" value="Mitochondrial carrier domain"/>
    <property type="match status" value="1"/>
</dbReference>
<dbReference type="GO" id="GO:0005739">
    <property type="term" value="C:mitochondrion"/>
    <property type="evidence" value="ECO:0000318"/>
    <property type="project" value="GO_Central"/>
</dbReference>
<dbReference type="InterPro" id="IPR023395">
    <property type="entry name" value="MCP_dom_sf"/>
</dbReference>
<keyword evidence="12" id="KW-1185">Reference proteome</keyword>
<dbReference type="eggNOG" id="KOG0758">
    <property type="taxonomic scope" value="Eukaryota"/>
</dbReference>
<dbReference type="Proteomes" id="UP000007266">
    <property type="component" value="Linkage group 7"/>
</dbReference>
<evidence type="ECO:0000313" key="12">
    <source>
        <dbReference type="Proteomes" id="UP000007266"/>
    </source>
</evidence>
<keyword evidence="7" id="KW-0496">Mitochondrion</keyword>
<reference evidence="11 12" key="2">
    <citation type="journal article" date="2010" name="Nucleic Acids Res.">
        <title>BeetleBase in 2010: revisions to provide comprehensive genomic information for Tribolium castaneum.</title>
        <authorList>
            <person name="Kim H.S."/>
            <person name="Murphy T."/>
            <person name="Xia J."/>
            <person name="Caragea D."/>
            <person name="Park Y."/>
            <person name="Beeman R.W."/>
            <person name="Lorenzen M.D."/>
            <person name="Butcher S."/>
            <person name="Manak J.R."/>
            <person name="Brown S.J."/>
        </authorList>
    </citation>
    <scope>GENOME REANNOTATION</scope>
    <source>
        <strain evidence="11 12">Georgia GA2</strain>
    </source>
</reference>
<dbReference type="OMA" id="IACCTIT"/>
<evidence type="ECO:0000256" key="3">
    <source>
        <dbReference type="ARBA" id="ARBA00022448"/>
    </source>
</evidence>
<evidence type="ECO:0000256" key="10">
    <source>
        <dbReference type="RuleBase" id="RU000488"/>
    </source>
</evidence>
<dbReference type="GO" id="GO:1990575">
    <property type="term" value="P:mitochondrial L-ornithine transmembrane transport"/>
    <property type="evidence" value="ECO:0000318"/>
    <property type="project" value="GO_Central"/>
</dbReference>
<keyword evidence="4 9" id="KW-0812">Transmembrane</keyword>
<keyword evidence="6" id="KW-1133">Transmembrane helix</keyword>
<dbReference type="PANTHER" id="PTHR45624">
    <property type="entry name" value="MITOCHONDRIAL BASIC AMINO ACIDS TRANSPORTER-RELATED"/>
    <property type="match status" value="1"/>
</dbReference>
<dbReference type="InterPro" id="IPR002067">
    <property type="entry name" value="MCP"/>
</dbReference>
<organism evidence="11 12">
    <name type="scientific">Tribolium castaneum</name>
    <name type="common">Red flour beetle</name>
    <dbReference type="NCBI Taxonomy" id="7070"/>
    <lineage>
        <taxon>Eukaryota</taxon>
        <taxon>Metazoa</taxon>
        <taxon>Ecdysozoa</taxon>
        <taxon>Arthropoda</taxon>
        <taxon>Hexapoda</taxon>
        <taxon>Insecta</taxon>
        <taxon>Pterygota</taxon>
        <taxon>Neoptera</taxon>
        <taxon>Endopterygota</taxon>
        <taxon>Coleoptera</taxon>
        <taxon>Polyphaga</taxon>
        <taxon>Cucujiformia</taxon>
        <taxon>Tenebrionidae</taxon>
        <taxon>Tenebrionidae incertae sedis</taxon>
        <taxon>Tribolium</taxon>
    </lineage>
</organism>
<name>D6WT03_TRICA</name>
<feature type="repeat" description="Solcar" evidence="9">
    <location>
        <begin position="203"/>
        <end position="290"/>
    </location>
</feature>
<dbReference type="EMBL" id="KQ971352">
    <property type="protein sequence ID" value="EFA06681.1"/>
    <property type="molecule type" value="Genomic_DNA"/>
</dbReference>
<dbReference type="PROSITE" id="PS50920">
    <property type="entry name" value="SOLCAR"/>
    <property type="match status" value="3"/>
</dbReference>
<dbReference type="STRING" id="7070.D6WT03"/>
<dbReference type="GO" id="GO:0031966">
    <property type="term" value="C:mitochondrial membrane"/>
    <property type="evidence" value="ECO:0007669"/>
    <property type="project" value="UniProtKB-SubCell"/>
</dbReference>
<evidence type="ECO:0000256" key="5">
    <source>
        <dbReference type="ARBA" id="ARBA00022737"/>
    </source>
</evidence>
<gene>
    <name evidence="11" type="primary">AUGUSTUS-3.0.2_09611</name>
    <name evidence="11" type="ORF">TcasGA2_TC009611</name>
</gene>
<dbReference type="InterPro" id="IPR018108">
    <property type="entry name" value="MCP_transmembrane"/>
</dbReference>
<sequence length="291" mass="32377">MDGTFKFADFIAGWFGGICGVVVGHPLDTIKVRQQNFGTKLFVAISRTFRHEGIPGFFKGMLCPVLTIGPSNAILFGVYGNLMNVFNENYVPRQVSHTDFDALRHVFIAGTIGGFFQSLFVCPAELVKTLMQIKTEGKGSWRRHSEVVYTGSIDAFFGIVRDRGFRGLFRGFAPMAIRDVPTSGLYTVTYEALNSYFEQCHVPLMLKQTIAGGTAGVASWILVIPFDVVKSRIQADSYNHPQYKGMIDCFYKSYQRDGLGIFFKGAPAIVMRTFPVNAALFVGYEAVLRHL</sequence>
<dbReference type="PhylomeDB" id="D6WT03"/>
<dbReference type="AlphaFoldDB" id="D6WT03"/>
<feature type="repeat" description="Solcar" evidence="9">
    <location>
        <begin position="101"/>
        <end position="196"/>
    </location>
</feature>
<evidence type="ECO:0000256" key="7">
    <source>
        <dbReference type="ARBA" id="ARBA00023128"/>
    </source>
</evidence>
<keyword evidence="8 9" id="KW-0472">Membrane</keyword>
<dbReference type="InParanoid" id="D6WT03"/>
<proteinExistence type="inferred from homology"/>
<keyword evidence="5" id="KW-0677">Repeat</keyword>
<dbReference type="GO" id="GO:0005289">
    <property type="term" value="F:high-affinity L-arginine transmembrane transporter activity"/>
    <property type="evidence" value="ECO:0000318"/>
    <property type="project" value="GO_Central"/>
</dbReference>
<evidence type="ECO:0000256" key="1">
    <source>
        <dbReference type="ARBA" id="ARBA00004225"/>
    </source>
</evidence>
<dbReference type="HOGENOM" id="CLU_015166_16_1_1"/>
<evidence type="ECO:0000256" key="4">
    <source>
        <dbReference type="ARBA" id="ARBA00022692"/>
    </source>
</evidence>
<protein>
    <submittedName>
        <fullName evidence="11">Congested-like trachea protein</fullName>
    </submittedName>
</protein>
<dbReference type="Pfam" id="PF00153">
    <property type="entry name" value="Mito_carr"/>
    <property type="match status" value="3"/>
</dbReference>